<dbReference type="RefSeq" id="WP_215923166.1">
    <property type="nucleotide sequence ID" value="NZ_JAHKNI010000018.1"/>
</dbReference>
<dbReference type="SMART" id="SM00382">
    <property type="entry name" value="AAA"/>
    <property type="match status" value="1"/>
</dbReference>
<feature type="region of interest" description="Disordered" evidence="10">
    <location>
        <begin position="336"/>
        <end position="448"/>
    </location>
</feature>
<keyword evidence="4" id="KW-0547">Nucleotide-binding</keyword>
<dbReference type="SUPFAM" id="SSF90123">
    <property type="entry name" value="ABC transporter transmembrane region"/>
    <property type="match status" value="1"/>
</dbReference>
<comment type="similarity">
    <text evidence="9">Belongs to the ABC transporter superfamily. Siderophore-Fe(3+) uptake transporter (SIUT) (TC 3.A.1.21) family.</text>
</comment>
<keyword evidence="6" id="KW-1278">Translocase</keyword>
<organism evidence="14 15">
    <name type="scientific">Nocardia albiluteola</name>
    <dbReference type="NCBI Taxonomy" id="2842303"/>
    <lineage>
        <taxon>Bacteria</taxon>
        <taxon>Bacillati</taxon>
        <taxon>Actinomycetota</taxon>
        <taxon>Actinomycetes</taxon>
        <taxon>Mycobacteriales</taxon>
        <taxon>Nocardiaceae</taxon>
        <taxon>Nocardia</taxon>
    </lineage>
</organism>
<evidence type="ECO:0000256" key="3">
    <source>
        <dbReference type="ARBA" id="ARBA00022692"/>
    </source>
</evidence>
<proteinExistence type="inferred from homology"/>
<evidence type="ECO:0000313" key="15">
    <source>
        <dbReference type="Proteomes" id="UP000733379"/>
    </source>
</evidence>
<comment type="caution">
    <text evidence="14">The sequence shown here is derived from an EMBL/GenBank/DDBJ whole genome shotgun (WGS) entry which is preliminary data.</text>
</comment>
<dbReference type="PANTHER" id="PTHR24221">
    <property type="entry name" value="ATP-BINDING CASSETTE SUB-FAMILY B"/>
    <property type="match status" value="1"/>
</dbReference>
<feature type="compositionally biased region" description="Low complexity" evidence="10">
    <location>
        <begin position="367"/>
        <end position="377"/>
    </location>
</feature>
<dbReference type="InterPro" id="IPR027417">
    <property type="entry name" value="P-loop_NTPase"/>
</dbReference>
<name>A0ABS6BBB9_9NOCA</name>
<evidence type="ECO:0000256" key="2">
    <source>
        <dbReference type="ARBA" id="ARBA00022519"/>
    </source>
</evidence>
<dbReference type="PROSITE" id="PS50893">
    <property type="entry name" value="ABC_TRANSPORTER_2"/>
    <property type="match status" value="1"/>
</dbReference>
<sequence length="643" mass="70355">MQLLRYLVSISWLRISAVIIAGLVCGVANTYLVTLIRGVVSPPPHPPVTVTSFALAALVILISGVLSQLLLIRLAQDAIYRLRSDLSTGIVSAPLEHLEVLGTHRLMATLTEDVRSLSEAVTAIPSICVDVATIVGCFVFLALVSGPIFAVTVAGTLLGIGCVELVLKRVRTLYRAARENEDGLLRSFQAVTLGIKELKLHRGRRREFMDRHLLGSARELRAQNVEAGSKFSLAQGFGQLLQLGTMAAILFAIASALHLSLDVMVGYVLVTTFLAMPMQNFMHRLPDLVRGDVALAKIRAMNLSMETMHNEELLPYTERPLVPEARLRLTDVSYSYRTEAPPPIPPVPGGPEMPGMPPMRERKVPGRGKAAPGARPAGGPPPPHRPHPNGHRGPDHAQRHDLPGAPPHGAPEGLRPDVNGNRTVDHGLGHDLPVPLPPPGEEGSGFALGPLDLTFEPGQVSFVIGGNGSGKSTLAKLITGLYVPRTGALTVNDEPIDHENIEWFRQNSSAVFTDFHLFEDYLGFDRPGIDDEVRGYLEQLQIAHKVTVQDGRLSTLALSQGQRKRLALLTALLEDRPIYVFDEWAADQEPRFREVFYTEILADLKRRNKTVIVITHDDRYFHCADQIVKLDFGRVAEDSAALR</sequence>
<dbReference type="EMBL" id="JAHKNI010000018">
    <property type="protein sequence ID" value="MBU3067080.1"/>
    <property type="molecule type" value="Genomic_DNA"/>
</dbReference>
<dbReference type="InterPro" id="IPR003439">
    <property type="entry name" value="ABC_transporter-like_ATP-bd"/>
</dbReference>
<reference evidence="14 15" key="1">
    <citation type="submission" date="2021-06" db="EMBL/GenBank/DDBJ databases">
        <title>Actinomycetes sequencing.</title>
        <authorList>
            <person name="Shan Q."/>
        </authorList>
    </citation>
    <scope>NUCLEOTIDE SEQUENCE [LARGE SCALE GENOMIC DNA]</scope>
    <source>
        <strain evidence="14 15">NEAU-G5</strain>
    </source>
</reference>
<evidence type="ECO:0000256" key="5">
    <source>
        <dbReference type="ARBA" id="ARBA00022840"/>
    </source>
</evidence>
<feature type="transmembrane region" description="Helical" evidence="11">
    <location>
        <begin position="12"/>
        <end position="33"/>
    </location>
</feature>
<keyword evidence="7 11" id="KW-1133">Transmembrane helix</keyword>
<feature type="transmembrane region" description="Helical" evidence="11">
    <location>
        <begin position="53"/>
        <end position="74"/>
    </location>
</feature>
<evidence type="ECO:0000256" key="4">
    <source>
        <dbReference type="ARBA" id="ARBA00022741"/>
    </source>
</evidence>
<dbReference type="PROSITE" id="PS00211">
    <property type="entry name" value="ABC_TRANSPORTER_1"/>
    <property type="match status" value="1"/>
</dbReference>
<accession>A0ABS6BBB9</accession>
<keyword evidence="3 11" id="KW-0812">Transmembrane</keyword>
<keyword evidence="2" id="KW-1003">Cell membrane</keyword>
<evidence type="ECO:0000256" key="9">
    <source>
        <dbReference type="ARBA" id="ARBA00023455"/>
    </source>
</evidence>
<dbReference type="InterPro" id="IPR017871">
    <property type="entry name" value="ABC_transporter-like_CS"/>
</dbReference>
<feature type="compositionally biased region" description="Basic and acidic residues" evidence="10">
    <location>
        <begin position="392"/>
        <end position="402"/>
    </location>
</feature>
<evidence type="ECO:0000256" key="6">
    <source>
        <dbReference type="ARBA" id="ARBA00022967"/>
    </source>
</evidence>
<dbReference type="Gene3D" id="1.20.1560.10">
    <property type="entry name" value="ABC transporter type 1, transmembrane domain"/>
    <property type="match status" value="1"/>
</dbReference>
<keyword evidence="5 14" id="KW-0067">ATP-binding</keyword>
<keyword evidence="2" id="KW-0997">Cell inner membrane</keyword>
<evidence type="ECO:0000256" key="7">
    <source>
        <dbReference type="ARBA" id="ARBA00022989"/>
    </source>
</evidence>
<evidence type="ECO:0000256" key="1">
    <source>
        <dbReference type="ARBA" id="ARBA00004429"/>
    </source>
</evidence>
<feature type="domain" description="ABC transmembrane type-1" evidence="13">
    <location>
        <begin position="1"/>
        <end position="290"/>
    </location>
</feature>
<dbReference type="GO" id="GO:0005524">
    <property type="term" value="F:ATP binding"/>
    <property type="evidence" value="ECO:0007669"/>
    <property type="project" value="UniProtKB-KW"/>
</dbReference>
<dbReference type="InterPro" id="IPR036640">
    <property type="entry name" value="ABC1_TM_sf"/>
</dbReference>
<feature type="compositionally biased region" description="Pro residues" evidence="10">
    <location>
        <begin position="340"/>
        <end position="357"/>
    </location>
</feature>
<dbReference type="PROSITE" id="PS50929">
    <property type="entry name" value="ABC_TM1F"/>
    <property type="match status" value="1"/>
</dbReference>
<dbReference type="Pfam" id="PF00005">
    <property type="entry name" value="ABC_tran"/>
    <property type="match status" value="1"/>
</dbReference>
<dbReference type="Pfam" id="PF00664">
    <property type="entry name" value="ABC_membrane"/>
    <property type="match status" value="1"/>
</dbReference>
<feature type="domain" description="ABC transporter" evidence="12">
    <location>
        <begin position="421"/>
        <end position="642"/>
    </location>
</feature>
<evidence type="ECO:0000259" key="13">
    <source>
        <dbReference type="PROSITE" id="PS50929"/>
    </source>
</evidence>
<dbReference type="SUPFAM" id="SSF52540">
    <property type="entry name" value="P-loop containing nucleoside triphosphate hydrolases"/>
    <property type="match status" value="1"/>
</dbReference>
<dbReference type="PANTHER" id="PTHR24221:SF654">
    <property type="entry name" value="ATP-BINDING CASSETTE SUB-FAMILY B MEMBER 6"/>
    <property type="match status" value="1"/>
</dbReference>
<protein>
    <submittedName>
        <fullName evidence="14">ATP-binding cassette domain-containing protein</fullName>
    </submittedName>
</protein>
<evidence type="ECO:0000256" key="11">
    <source>
        <dbReference type="SAM" id="Phobius"/>
    </source>
</evidence>
<feature type="transmembrane region" description="Helical" evidence="11">
    <location>
        <begin position="148"/>
        <end position="167"/>
    </location>
</feature>
<evidence type="ECO:0000256" key="8">
    <source>
        <dbReference type="ARBA" id="ARBA00023136"/>
    </source>
</evidence>
<keyword evidence="8 11" id="KW-0472">Membrane</keyword>
<dbReference type="Proteomes" id="UP000733379">
    <property type="component" value="Unassembled WGS sequence"/>
</dbReference>
<keyword evidence="15" id="KW-1185">Reference proteome</keyword>
<evidence type="ECO:0000259" key="12">
    <source>
        <dbReference type="PROSITE" id="PS50893"/>
    </source>
</evidence>
<dbReference type="InterPro" id="IPR003593">
    <property type="entry name" value="AAA+_ATPase"/>
</dbReference>
<comment type="subcellular location">
    <subcellularLocation>
        <location evidence="1">Cell inner membrane</location>
        <topology evidence="1">Multi-pass membrane protein</topology>
    </subcellularLocation>
</comment>
<gene>
    <name evidence="14" type="ORF">KO481_36865</name>
</gene>
<dbReference type="Gene3D" id="3.40.50.300">
    <property type="entry name" value="P-loop containing nucleotide triphosphate hydrolases"/>
    <property type="match status" value="1"/>
</dbReference>
<dbReference type="InterPro" id="IPR039421">
    <property type="entry name" value="Type_1_exporter"/>
</dbReference>
<feature type="transmembrane region" description="Helical" evidence="11">
    <location>
        <begin position="120"/>
        <end position="142"/>
    </location>
</feature>
<evidence type="ECO:0000313" key="14">
    <source>
        <dbReference type="EMBL" id="MBU3067080.1"/>
    </source>
</evidence>
<evidence type="ECO:0000256" key="10">
    <source>
        <dbReference type="SAM" id="MobiDB-lite"/>
    </source>
</evidence>
<dbReference type="InterPro" id="IPR011527">
    <property type="entry name" value="ABC1_TM_dom"/>
</dbReference>